<evidence type="ECO:0000259" key="3">
    <source>
        <dbReference type="SMART" id="SM00060"/>
    </source>
</evidence>
<keyword evidence="1" id="KW-0326">Glycosidase</keyword>
<dbReference type="Pfam" id="PF25832">
    <property type="entry name" value="Fn3_SaeA_2nd"/>
    <property type="match status" value="1"/>
</dbReference>
<organism evidence="4 5">
    <name type="scientific">Saccharopolyspora erythraea</name>
    <name type="common">Streptomyces erythraeus</name>
    <dbReference type="NCBI Taxonomy" id="1836"/>
    <lineage>
        <taxon>Bacteria</taxon>
        <taxon>Bacillati</taxon>
        <taxon>Actinomycetota</taxon>
        <taxon>Actinomycetes</taxon>
        <taxon>Pseudonocardiales</taxon>
        <taxon>Pseudonocardiaceae</taxon>
        <taxon>Saccharopolyspora</taxon>
    </lineage>
</organism>
<dbReference type="InterPro" id="IPR058692">
    <property type="entry name" value="Fn3_SaeA_2nd"/>
</dbReference>
<keyword evidence="2" id="KW-0624">Polysaccharide degradation</keyword>
<dbReference type="EMBL" id="BAAAGS010000011">
    <property type="protein sequence ID" value="GAA0522668.1"/>
    <property type="molecule type" value="Genomic_DNA"/>
</dbReference>
<feature type="domain" description="Fibronectin type-III" evidence="3">
    <location>
        <begin position="402"/>
        <end position="486"/>
    </location>
</feature>
<evidence type="ECO:0000313" key="4">
    <source>
        <dbReference type="EMBL" id="GAA0522668.1"/>
    </source>
</evidence>
<keyword evidence="2" id="KW-0119">Carbohydrate metabolism</keyword>
<dbReference type="InterPro" id="IPR036116">
    <property type="entry name" value="FN3_sf"/>
</dbReference>
<feature type="domain" description="Fibronectin type-III" evidence="3">
    <location>
        <begin position="497"/>
        <end position="570"/>
    </location>
</feature>
<dbReference type="Proteomes" id="UP001500729">
    <property type="component" value="Unassembled WGS sequence"/>
</dbReference>
<dbReference type="SMART" id="SM00060">
    <property type="entry name" value="FN3"/>
    <property type="match status" value="2"/>
</dbReference>
<dbReference type="InterPro" id="IPR058691">
    <property type="entry name" value="Fn3_SaeA_1st"/>
</dbReference>
<comment type="caution">
    <text evidence="4">The sequence shown here is derived from an EMBL/GenBank/DDBJ whole genome shotgun (WGS) entry which is preliminary data.</text>
</comment>
<sequence>MAPFDPKDYEQEVVRPLRGRGGRLPDDLVSRYAVRLDFSDDELAERIAQIRSHWNKSAQSTAKSTFVRSVYKAFLREDEELRREHGERMLRISWWRERDAARTGSRRQQVDELVAMLHADFGDLGLITSGQLEAMRETFSLLAPEEVDRALETAGVRLSTPVELPRASGLRETTYRRLKSLLADAEMSSIAELLHGELTSLRILTAFASTPAHPAGLTAEAVRQAIDRENRRSGNQAVREALGILNTAVTSDGVDLRRLTLFHLLDDVRRHHDNRAPASVLLRHLRQAKLAESEARQAVVSVLGETGGRGPAPPPGLPGVTELLRDGCLVAAEQALTGITDAEEAESARRLVERQGERVRELRSAAHRALVAGEETEARQRLLQAAALATDDDRIAAELRRVPPPPVLEVSAQPEGTGVRVSWRVPAEHENGTVYRVVRRNDRVPADPADGEVVAEDTATVARDTGARAGVRVGYAVFAAQEQGAWSRPAGARIEVLPPVHGVRLRAAQGAVEASWKVHPDAIAVDVRRSDGSRELPVATTDTTSFRDTGTTPGVDYTYVLTARYRRSDGTEASSEPVRAESTSRVVPALPPVSGLEFRRFDEELLLSWVWPERAGVAEVMWNGTAGSGRHRLTRQEYQASGGCRLRTGPGPVRVRVSAVAAAEDGAACSAPTEIDIQGRQPHVGYTVERRSRPLVGGGTARITLTADQPVPACTVLVVAAQGRVMPLQPADGQVIGRVEGELRPGRPVETTVEVPKLRRPYWLRCFTETAGVRLVDPPTAQLKAT</sequence>
<accession>A0ABP3MPE1</accession>
<evidence type="ECO:0000256" key="2">
    <source>
        <dbReference type="ARBA" id="ARBA00023326"/>
    </source>
</evidence>
<dbReference type="InterPro" id="IPR013783">
    <property type="entry name" value="Ig-like_fold"/>
</dbReference>
<dbReference type="InterPro" id="IPR003961">
    <property type="entry name" value="FN3_dom"/>
</dbReference>
<dbReference type="SUPFAM" id="SSF49265">
    <property type="entry name" value="Fibronectin type III"/>
    <property type="match status" value="1"/>
</dbReference>
<protein>
    <recommendedName>
        <fullName evidence="3">Fibronectin type-III domain-containing protein</fullName>
    </recommendedName>
</protein>
<reference evidence="5" key="1">
    <citation type="journal article" date="2019" name="Int. J. Syst. Evol. Microbiol.">
        <title>The Global Catalogue of Microorganisms (GCM) 10K type strain sequencing project: providing services to taxonomists for standard genome sequencing and annotation.</title>
        <authorList>
            <consortium name="The Broad Institute Genomics Platform"/>
            <consortium name="The Broad Institute Genome Sequencing Center for Infectious Disease"/>
            <person name="Wu L."/>
            <person name="Ma J."/>
        </authorList>
    </citation>
    <scope>NUCLEOTIDE SEQUENCE [LARGE SCALE GENOMIC DNA]</scope>
    <source>
        <strain evidence="5">JCM 10303</strain>
    </source>
</reference>
<name>A0ABP3MPE1_SACER</name>
<keyword evidence="5" id="KW-1185">Reference proteome</keyword>
<gene>
    <name evidence="4" type="ORF">GCM10009533_22360</name>
</gene>
<dbReference type="RefSeq" id="WP_009945308.1">
    <property type="nucleotide sequence ID" value="NZ_BAAAGS010000011.1"/>
</dbReference>
<dbReference type="Gene3D" id="2.60.40.10">
    <property type="entry name" value="Immunoglobulins"/>
    <property type="match status" value="2"/>
</dbReference>
<evidence type="ECO:0000256" key="1">
    <source>
        <dbReference type="ARBA" id="ARBA00023295"/>
    </source>
</evidence>
<evidence type="ECO:0000313" key="5">
    <source>
        <dbReference type="Proteomes" id="UP001500729"/>
    </source>
</evidence>
<keyword evidence="1" id="KW-0378">Hydrolase</keyword>
<dbReference type="Pfam" id="PF25833">
    <property type="entry name" value="Fn3_SaeA_3rd"/>
    <property type="match status" value="1"/>
</dbReference>
<proteinExistence type="predicted"/>